<evidence type="ECO:0000256" key="5">
    <source>
        <dbReference type="SAM" id="MobiDB-lite"/>
    </source>
</evidence>
<proteinExistence type="inferred from homology"/>
<feature type="region of interest" description="Disordered" evidence="5">
    <location>
        <begin position="1"/>
        <end position="31"/>
    </location>
</feature>
<comment type="function">
    <text evidence="3">Participates actively in the response to hyperosmotic and heat shock by preventing the aggregation of stress-denatured proteins, in association with DnaK and GrpE. It is the nucleotide exchange factor for DnaK and may function as a thermosensor. Unfolded proteins bind initially to DnaJ; upon interaction with the DnaJ-bound protein, DnaK hydrolyzes its bound ATP, resulting in the formation of a stable complex. GrpE releases ADP from DnaK; ATP binding to DnaK triggers the release of the substrate protein, thus completing the reaction cycle. Several rounds of ATP-dependent interactions between DnaJ, DnaK and GrpE are required for fully efficient folding.</text>
</comment>
<dbReference type="GO" id="GO:0051087">
    <property type="term" value="F:protein-folding chaperone binding"/>
    <property type="evidence" value="ECO:0007669"/>
    <property type="project" value="InterPro"/>
</dbReference>
<accession>A0A2M7RIS8</accession>
<dbReference type="InterPro" id="IPR009012">
    <property type="entry name" value="GrpE_head"/>
</dbReference>
<dbReference type="SUPFAM" id="SSF51064">
    <property type="entry name" value="Head domain of nucleotide exchange factor GrpE"/>
    <property type="match status" value="1"/>
</dbReference>
<dbReference type="GO" id="GO:0051082">
    <property type="term" value="F:unfolded protein binding"/>
    <property type="evidence" value="ECO:0007669"/>
    <property type="project" value="TreeGrafter"/>
</dbReference>
<dbReference type="GO" id="GO:0006457">
    <property type="term" value="P:protein folding"/>
    <property type="evidence" value="ECO:0007669"/>
    <property type="project" value="InterPro"/>
</dbReference>
<evidence type="ECO:0000256" key="1">
    <source>
        <dbReference type="ARBA" id="ARBA00009054"/>
    </source>
</evidence>
<dbReference type="GO" id="GO:0000774">
    <property type="term" value="F:adenyl-nucleotide exchange factor activity"/>
    <property type="evidence" value="ECO:0007669"/>
    <property type="project" value="InterPro"/>
</dbReference>
<organism evidence="6 7">
    <name type="scientific">Candidatus Jorgensenbacteria bacterium CG_4_10_14_0_8_um_filter_39_13</name>
    <dbReference type="NCBI Taxonomy" id="1974589"/>
    <lineage>
        <taxon>Bacteria</taxon>
        <taxon>Candidatus Joergenseniibacteriota</taxon>
    </lineage>
</organism>
<dbReference type="HAMAP" id="MF_01151">
    <property type="entry name" value="GrpE"/>
    <property type="match status" value="1"/>
</dbReference>
<keyword evidence="3" id="KW-0963">Cytoplasm</keyword>
<comment type="subcellular location">
    <subcellularLocation>
        <location evidence="3">Cytoplasm</location>
    </subcellularLocation>
</comment>
<dbReference type="GO" id="GO:0042803">
    <property type="term" value="F:protein homodimerization activity"/>
    <property type="evidence" value="ECO:0007669"/>
    <property type="project" value="InterPro"/>
</dbReference>
<protein>
    <recommendedName>
        <fullName evidence="3">Protein GrpE</fullName>
    </recommendedName>
    <alternativeName>
        <fullName evidence="3">HSP-70 cofactor</fullName>
    </alternativeName>
</protein>
<dbReference type="Proteomes" id="UP000230238">
    <property type="component" value="Unassembled WGS sequence"/>
</dbReference>
<dbReference type="PRINTS" id="PR00773">
    <property type="entry name" value="GRPEPROTEIN"/>
</dbReference>
<dbReference type="GO" id="GO:0005737">
    <property type="term" value="C:cytoplasm"/>
    <property type="evidence" value="ECO:0007669"/>
    <property type="project" value="UniProtKB-SubCell"/>
</dbReference>
<name>A0A2M7RIS8_9BACT</name>
<evidence type="ECO:0000256" key="4">
    <source>
        <dbReference type="RuleBase" id="RU004478"/>
    </source>
</evidence>
<evidence type="ECO:0000256" key="2">
    <source>
        <dbReference type="ARBA" id="ARBA00023186"/>
    </source>
</evidence>
<evidence type="ECO:0000256" key="3">
    <source>
        <dbReference type="HAMAP-Rule" id="MF_01151"/>
    </source>
</evidence>
<dbReference type="CDD" id="cd00446">
    <property type="entry name" value="GrpE"/>
    <property type="match status" value="1"/>
</dbReference>
<dbReference type="Gene3D" id="3.90.20.20">
    <property type="match status" value="1"/>
</dbReference>
<dbReference type="SUPFAM" id="SSF58014">
    <property type="entry name" value="Coiled-coil domain of nucleotide exchange factor GrpE"/>
    <property type="match status" value="1"/>
</dbReference>
<keyword evidence="3" id="KW-0346">Stress response</keyword>
<dbReference type="Gene3D" id="2.30.22.10">
    <property type="entry name" value="Head domain of nucleotide exchange factor GrpE"/>
    <property type="match status" value="1"/>
</dbReference>
<gene>
    <name evidence="3 6" type="primary">grpE</name>
    <name evidence="6" type="ORF">COY65_00635</name>
</gene>
<evidence type="ECO:0000313" key="7">
    <source>
        <dbReference type="Proteomes" id="UP000230238"/>
    </source>
</evidence>
<dbReference type="PANTHER" id="PTHR21237">
    <property type="entry name" value="GRPE PROTEIN"/>
    <property type="match status" value="1"/>
</dbReference>
<dbReference type="EMBL" id="PFME01000008">
    <property type="protein sequence ID" value="PIY96462.1"/>
    <property type="molecule type" value="Genomic_DNA"/>
</dbReference>
<dbReference type="InterPro" id="IPR000740">
    <property type="entry name" value="GrpE"/>
</dbReference>
<comment type="similarity">
    <text evidence="1 3 4">Belongs to the GrpE family.</text>
</comment>
<comment type="caution">
    <text evidence="6">The sequence shown here is derived from an EMBL/GenBank/DDBJ whole genome shotgun (WGS) entry which is preliminary data.</text>
</comment>
<dbReference type="InterPro" id="IPR013805">
    <property type="entry name" value="GrpE_CC"/>
</dbReference>
<evidence type="ECO:0000313" key="6">
    <source>
        <dbReference type="EMBL" id="PIY96462.1"/>
    </source>
</evidence>
<dbReference type="AlphaFoldDB" id="A0A2M7RIS8"/>
<comment type="subunit">
    <text evidence="3">Homodimer.</text>
</comment>
<keyword evidence="2 3" id="KW-0143">Chaperone</keyword>
<dbReference type="Pfam" id="PF01025">
    <property type="entry name" value="GrpE"/>
    <property type="match status" value="1"/>
</dbReference>
<sequence length="191" mass="22000">MAEEIRKEEIQNEEIKPEEKEEIKEEEEKKENVEDLEKLKADLNKCLVEKEEYLNGWKRARADFINYTKEEAVHFETLAKLAVESLAKELLIVLDSFHLGLNMLSGDEKAQRGLLLIQSQLEDILKKYGITKIPVEIGKPFDPKTQESFMEEISAQYPEGSVLEEIETGYFLDNQVLRPAKVKIAKASKDS</sequence>
<dbReference type="PANTHER" id="PTHR21237:SF23">
    <property type="entry name" value="GRPE PROTEIN HOMOLOG, MITOCHONDRIAL"/>
    <property type="match status" value="1"/>
</dbReference>
<reference evidence="7" key="1">
    <citation type="submission" date="2017-09" db="EMBL/GenBank/DDBJ databases">
        <title>Depth-based differentiation of microbial function through sediment-hosted aquifers and enrichment of novel symbionts in the deep terrestrial subsurface.</title>
        <authorList>
            <person name="Probst A.J."/>
            <person name="Ladd B."/>
            <person name="Jarett J.K."/>
            <person name="Geller-Mcgrath D.E."/>
            <person name="Sieber C.M.K."/>
            <person name="Emerson J.B."/>
            <person name="Anantharaman K."/>
            <person name="Thomas B.C."/>
            <person name="Malmstrom R."/>
            <person name="Stieglmeier M."/>
            <person name="Klingl A."/>
            <person name="Woyke T."/>
            <person name="Ryan C.M."/>
            <person name="Banfield J.F."/>
        </authorList>
    </citation>
    <scope>NUCLEOTIDE SEQUENCE [LARGE SCALE GENOMIC DNA]</scope>
</reference>